<dbReference type="Proteomes" id="UP000076584">
    <property type="component" value="Unassembled WGS sequence"/>
</dbReference>
<keyword evidence="2" id="KW-1185">Reference proteome</keyword>
<protein>
    <submittedName>
        <fullName evidence="1">Uncharacterized protein</fullName>
    </submittedName>
</protein>
<comment type="caution">
    <text evidence="1">The sequence shown here is derived from an EMBL/GenBank/DDBJ whole genome shotgun (WGS) entry which is preliminary data.</text>
</comment>
<evidence type="ECO:0000313" key="2">
    <source>
        <dbReference type="Proteomes" id="UP000076584"/>
    </source>
</evidence>
<proteinExistence type="predicted"/>
<accession>A0A167C2F9</accession>
<dbReference type="AlphaFoldDB" id="A0A167C2F9"/>
<organism evidence="1 2">
    <name type="scientific">Colletotrichum incanum</name>
    <name type="common">Soybean anthracnose fungus</name>
    <dbReference type="NCBI Taxonomy" id="1573173"/>
    <lineage>
        <taxon>Eukaryota</taxon>
        <taxon>Fungi</taxon>
        <taxon>Dikarya</taxon>
        <taxon>Ascomycota</taxon>
        <taxon>Pezizomycotina</taxon>
        <taxon>Sordariomycetes</taxon>
        <taxon>Hypocreomycetidae</taxon>
        <taxon>Glomerellales</taxon>
        <taxon>Glomerellaceae</taxon>
        <taxon>Colletotrichum</taxon>
        <taxon>Colletotrichum spaethianum species complex</taxon>
    </lineage>
</organism>
<sequence>MRTGPSEAKGTYIVLCMVHYLAPLGQEIPLRINHRRRDPRSVGRSNTRCRDVRGIRAPPQIGAAHCGLNLWLELLLLGATCLQINDKRRLQQRAIHETTAFHKYTRRRSVQSKVRFQVDRRDGQKNKSRHCHHGRAQ</sequence>
<name>A0A167C2F9_COLIC</name>
<dbReference type="EMBL" id="LFIW01001519">
    <property type="protein sequence ID" value="KZL82041.1"/>
    <property type="molecule type" value="Genomic_DNA"/>
</dbReference>
<reference evidence="1 2" key="1">
    <citation type="submission" date="2015-06" db="EMBL/GenBank/DDBJ databases">
        <title>Survival trade-offs in plant roots during colonization by closely related pathogenic and mutualistic fungi.</title>
        <authorList>
            <person name="Hacquard S."/>
            <person name="Kracher B."/>
            <person name="Hiruma K."/>
            <person name="Weinman A."/>
            <person name="Muench P."/>
            <person name="Garrido Oter R."/>
            <person name="Ver Loren van Themaat E."/>
            <person name="Dallerey J.-F."/>
            <person name="Damm U."/>
            <person name="Henrissat B."/>
            <person name="Lespinet O."/>
            <person name="Thon M."/>
            <person name="Kemen E."/>
            <person name="McHardy A.C."/>
            <person name="Schulze-Lefert P."/>
            <person name="O'Connell R.J."/>
        </authorList>
    </citation>
    <scope>NUCLEOTIDE SEQUENCE [LARGE SCALE GENOMIC DNA]</scope>
    <source>
        <strain evidence="1 2">MAFF 238704</strain>
    </source>
</reference>
<evidence type="ECO:0000313" key="1">
    <source>
        <dbReference type="EMBL" id="KZL82041.1"/>
    </source>
</evidence>
<gene>
    <name evidence="1" type="ORF">CI238_06113</name>
</gene>